<evidence type="ECO:0000256" key="1">
    <source>
        <dbReference type="ARBA" id="ARBA00022729"/>
    </source>
</evidence>
<reference evidence="5" key="1">
    <citation type="journal article" date="2014" name="Front. Microbiol.">
        <title>High frequency of phylogenetically diverse reductive dehalogenase-homologous genes in deep subseafloor sedimentary metagenomes.</title>
        <authorList>
            <person name="Kawai M."/>
            <person name="Futagami T."/>
            <person name="Toyoda A."/>
            <person name="Takaki Y."/>
            <person name="Nishi S."/>
            <person name="Hori S."/>
            <person name="Arai W."/>
            <person name="Tsubouchi T."/>
            <person name="Morono Y."/>
            <person name="Uchiyama I."/>
            <person name="Ito T."/>
            <person name="Fujiyama A."/>
            <person name="Inagaki F."/>
            <person name="Takami H."/>
        </authorList>
    </citation>
    <scope>NUCLEOTIDE SEQUENCE</scope>
    <source>
        <strain evidence="5">Expedition CK06-06</strain>
    </source>
</reference>
<dbReference type="Pfam" id="PF13948">
    <property type="entry name" value="DUF4215"/>
    <property type="match status" value="1"/>
</dbReference>
<keyword evidence="4" id="KW-1133">Transmembrane helix</keyword>
<feature type="transmembrane region" description="Helical" evidence="4">
    <location>
        <begin position="185"/>
        <end position="204"/>
    </location>
</feature>
<accession>X0YDS5</accession>
<keyword evidence="2" id="KW-0677">Repeat</keyword>
<proteinExistence type="predicted"/>
<feature type="non-terminal residue" evidence="5">
    <location>
        <position position="230"/>
    </location>
</feature>
<dbReference type="AlphaFoldDB" id="X0YDS5"/>
<evidence type="ECO:0000256" key="2">
    <source>
        <dbReference type="ARBA" id="ARBA00022737"/>
    </source>
</evidence>
<feature type="transmembrane region" description="Helical" evidence="4">
    <location>
        <begin position="156"/>
        <end position="179"/>
    </location>
</feature>
<keyword evidence="1" id="KW-0732">Signal</keyword>
<organism evidence="5">
    <name type="scientific">marine sediment metagenome</name>
    <dbReference type="NCBI Taxonomy" id="412755"/>
    <lineage>
        <taxon>unclassified sequences</taxon>
        <taxon>metagenomes</taxon>
        <taxon>ecological metagenomes</taxon>
    </lineage>
</organism>
<keyword evidence="4" id="KW-0472">Membrane</keyword>
<dbReference type="EMBL" id="BARS01048289">
    <property type="protein sequence ID" value="GAG34946.1"/>
    <property type="molecule type" value="Genomic_DNA"/>
</dbReference>
<evidence type="ECO:0000313" key="5">
    <source>
        <dbReference type="EMBL" id="GAG34946.1"/>
    </source>
</evidence>
<sequence>MDIQICGDGTIQSPEECDDGNTVDTDECSNECKIQTTRIGSKICCSVLAVAKCVEKEECSGFGKFPLTPDMSLYAKCPAECLIGAGGVDDEQTNKNLVPAIRARDIERKTSKELLGYSCVVSEQCKEGDCQSVTYLKEKGFISDAKETEILSTSSIFLTSAGGVLGTGGCLAGAVALGIPTSGVSLLVGLPLCAIAGGSAGFGLDKWLGSMDDPSALGYCISSAPTGVAG</sequence>
<protein>
    <recommendedName>
        <fullName evidence="6">Disintegrin domain-containing protein</fullName>
    </recommendedName>
</protein>
<evidence type="ECO:0008006" key="6">
    <source>
        <dbReference type="Google" id="ProtNLM"/>
    </source>
</evidence>
<keyword evidence="3" id="KW-1015">Disulfide bond</keyword>
<keyword evidence="4" id="KW-0812">Transmembrane</keyword>
<gene>
    <name evidence="5" type="ORF">S01H1_72411</name>
</gene>
<evidence type="ECO:0000256" key="4">
    <source>
        <dbReference type="SAM" id="Phobius"/>
    </source>
</evidence>
<evidence type="ECO:0000256" key="3">
    <source>
        <dbReference type="ARBA" id="ARBA00023157"/>
    </source>
</evidence>
<dbReference type="NCBIfam" id="TIGR02232">
    <property type="entry name" value="myxo_disulf_rpt"/>
    <property type="match status" value="1"/>
</dbReference>
<dbReference type="InterPro" id="IPR011936">
    <property type="entry name" value="Myxo_disulph_rpt"/>
</dbReference>
<name>X0YDS5_9ZZZZ</name>
<comment type="caution">
    <text evidence="5">The sequence shown here is derived from an EMBL/GenBank/DDBJ whole genome shotgun (WGS) entry which is preliminary data.</text>
</comment>